<protein>
    <submittedName>
        <fullName evidence="1">Uncharacterized protein</fullName>
    </submittedName>
</protein>
<gene>
    <name evidence="1" type="ORF">C3B59_05710</name>
</gene>
<dbReference type="RefSeq" id="WP_103430427.1">
    <property type="nucleotide sequence ID" value="NZ_PPXF01000022.1"/>
</dbReference>
<sequence length="235" mass="25421">MAERVCVRGCAVRGVHFAACPNFGDVDEGGCRGCVPTVAREGAMICDRCYKRLLATLDDAPDVIALIRSQADPLKAAVYDQEMVSGSASDEAPAPVRADLIDASDDMIRILRRWSGARIVGLEPGEESDAAHGHALDAVDAIVGMLDVLANDKAMILGLCADVIDMPPEEHKDAWTILRAVRRWPVEDTAFWAAQPCPEVACGLRAVKVIPPRREGGPTRYLCAKCGWEKHDDDD</sequence>
<reference evidence="1 2" key="1">
    <citation type="submission" date="2018-01" db="EMBL/GenBank/DDBJ databases">
        <title>Cryobacterium sp. nov., from glaciers in China.</title>
        <authorList>
            <person name="Liu Q."/>
            <person name="Xin Y.-H."/>
        </authorList>
    </citation>
    <scope>NUCLEOTIDE SEQUENCE [LARGE SCALE GENOMIC DNA]</scope>
    <source>
        <strain evidence="1 2">TMB1-8</strain>
    </source>
</reference>
<dbReference type="EMBL" id="PPXF01000022">
    <property type="protein sequence ID" value="POH69384.1"/>
    <property type="molecule type" value="Genomic_DNA"/>
</dbReference>
<organism evidence="1 2">
    <name type="scientific">Cryobacterium zongtaii</name>
    <dbReference type="NCBI Taxonomy" id="1259217"/>
    <lineage>
        <taxon>Bacteria</taxon>
        <taxon>Bacillati</taxon>
        <taxon>Actinomycetota</taxon>
        <taxon>Actinomycetes</taxon>
        <taxon>Micrococcales</taxon>
        <taxon>Microbacteriaceae</taxon>
        <taxon>Cryobacterium</taxon>
    </lineage>
</organism>
<feature type="non-terminal residue" evidence="1">
    <location>
        <position position="235"/>
    </location>
</feature>
<evidence type="ECO:0000313" key="1">
    <source>
        <dbReference type="EMBL" id="POH69384.1"/>
    </source>
</evidence>
<evidence type="ECO:0000313" key="2">
    <source>
        <dbReference type="Proteomes" id="UP000237104"/>
    </source>
</evidence>
<accession>A0A2S3ZLI8</accession>
<dbReference type="OrthoDB" id="5045212at2"/>
<comment type="caution">
    <text evidence="1">The sequence shown here is derived from an EMBL/GenBank/DDBJ whole genome shotgun (WGS) entry which is preliminary data.</text>
</comment>
<name>A0A2S3ZLI8_9MICO</name>
<dbReference type="Proteomes" id="UP000237104">
    <property type="component" value="Unassembled WGS sequence"/>
</dbReference>
<dbReference type="AlphaFoldDB" id="A0A2S3ZLI8"/>
<proteinExistence type="predicted"/>